<feature type="domain" description="PASTA" evidence="4">
    <location>
        <begin position="613"/>
        <end position="670"/>
    </location>
</feature>
<dbReference type="GO" id="GO:0071555">
    <property type="term" value="P:cell wall organization"/>
    <property type="evidence" value="ECO:0007669"/>
    <property type="project" value="TreeGrafter"/>
</dbReference>
<dbReference type="CDD" id="cd06575">
    <property type="entry name" value="PASTA_Pbp2x-like_2"/>
    <property type="match status" value="1"/>
</dbReference>
<keyword evidence="2 3" id="KW-0472">Membrane</keyword>
<dbReference type="InterPro" id="IPR036138">
    <property type="entry name" value="PBP_dimer_sf"/>
</dbReference>
<evidence type="ECO:0000313" key="6">
    <source>
        <dbReference type="Proteomes" id="UP000002072"/>
    </source>
</evidence>
<dbReference type="PROSITE" id="PS51178">
    <property type="entry name" value="PASTA"/>
    <property type="match status" value="1"/>
</dbReference>
<dbReference type="InterPro" id="IPR001460">
    <property type="entry name" value="PCN-bd_Tpept"/>
</dbReference>
<dbReference type="SUPFAM" id="SSF56601">
    <property type="entry name" value="beta-lactamase/transpeptidase-like"/>
    <property type="match status" value="1"/>
</dbReference>
<dbReference type="Pfam" id="PF03717">
    <property type="entry name" value="PBP_dimer"/>
    <property type="match status" value="1"/>
</dbReference>
<gene>
    <name evidence="5" type="ordered locus">Smon_0370</name>
</gene>
<dbReference type="Proteomes" id="UP000002072">
    <property type="component" value="Chromosome"/>
</dbReference>
<dbReference type="Pfam" id="PF03793">
    <property type="entry name" value="PASTA"/>
    <property type="match status" value="1"/>
</dbReference>
<keyword evidence="6" id="KW-1185">Reference proteome</keyword>
<reference evidence="5 6" key="1">
    <citation type="journal article" date="2009" name="Stand. Genomic Sci.">
        <title>Complete genome sequence of Streptobacillus moniliformis type strain (9901T).</title>
        <authorList>
            <person name="Nolan M."/>
            <person name="Gronow S."/>
            <person name="Lapidus A."/>
            <person name="Ivanova N."/>
            <person name="Copeland A."/>
            <person name="Lucas S."/>
            <person name="Del Rio T.G."/>
            <person name="Chen F."/>
            <person name="Tice H."/>
            <person name="Pitluck S."/>
            <person name="Cheng J.F."/>
            <person name="Sims D."/>
            <person name="Meincke L."/>
            <person name="Bruce D."/>
            <person name="Goodwin L."/>
            <person name="Brettin T."/>
            <person name="Han C."/>
            <person name="Detter J.C."/>
            <person name="Ovchinikova G."/>
            <person name="Pati A."/>
            <person name="Mavromatis K."/>
            <person name="Mikhailova N."/>
            <person name="Chen A."/>
            <person name="Palaniappan K."/>
            <person name="Land M."/>
            <person name="Hauser L."/>
            <person name="Chang Y.J."/>
            <person name="Jeffries C.D."/>
            <person name="Rohde M."/>
            <person name="Sproer C."/>
            <person name="Goker M."/>
            <person name="Bristow J."/>
            <person name="Eisen J.A."/>
            <person name="Markowitz V."/>
            <person name="Hugenholtz P."/>
            <person name="Kyrpides N.C."/>
            <person name="Klenk H.P."/>
            <person name="Chain P."/>
        </authorList>
    </citation>
    <scope>NUCLEOTIDE SEQUENCE [LARGE SCALE GENOMIC DNA]</scope>
    <source>
        <strain evidence="6">ATCC 14647 / DSM 12112 / NCTC 10651 / 9901</strain>
    </source>
</reference>
<dbReference type="Pfam" id="PF00905">
    <property type="entry name" value="Transpeptidase"/>
    <property type="match status" value="1"/>
</dbReference>
<dbReference type="GO" id="GO:0016757">
    <property type="term" value="F:glycosyltransferase activity"/>
    <property type="evidence" value="ECO:0007669"/>
    <property type="project" value="UniProtKB-KW"/>
</dbReference>
<dbReference type="Gene3D" id="3.30.450.330">
    <property type="match status" value="1"/>
</dbReference>
<dbReference type="GeneID" id="29673798"/>
<feature type="transmembrane region" description="Helical" evidence="3">
    <location>
        <begin position="21"/>
        <end position="39"/>
    </location>
</feature>
<dbReference type="GO" id="GO:0008658">
    <property type="term" value="F:penicillin binding"/>
    <property type="evidence" value="ECO:0007669"/>
    <property type="project" value="InterPro"/>
</dbReference>
<organism evidence="5 6">
    <name type="scientific">Streptobacillus moniliformis (strain ATCC 14647 / DSM 12112 / NCTC 10651 / 9901)</name>
    <dbReference type="NCBI Taxonomy" id="519441"/>
    <lineage>
        <taxon>Bacteria</taxon>
        <taxon>Fusobacteriati</taxon>
        <taxon>Fusobacteriota</taxon>
        <taxon>Fusobacteriia</taxon>
        <taxon>Fusobacteriales</taxon>
        <taxon>Leptotrichiaceae</taxon>
        <taxon>Streptobacillus</taxon>
    </lineage>
</organism>
<protein>
    <submittedName>
        <fullName evidence="5">Peptidoglycan glycosyltransferase</fullName>
        <ecNumber evidence="5">2.4.1.129</ecNumber>
    </submittedName>
</protein>
<dbReference type="eggNOG" id="COG0768">
    <property type="taxonomic scope" value="Bacteria"/>
</dbReference>
<dbReference type="SUPFAM" id="SSF54184">
    <property type="entry name" value="Penicillin-binding protein 2x (pbp-2x), c-terminal domain"/>
    <property type="match status" value="1"/>
</dbReference>
<dbReference type="Gene3D" id="3.40.710.10">
    <property type="entry name" value="DD-peptidase/beta-lactamase superfamily"/>
    <property type="match status" value="1"/>
</dbReference>
<dbReference type="SUPFAM" id="SSF56519">
    <property type="entry name" value="Penicillin binding protein dimerisation domain"/>
    <property type="match status" value="1"/>
</dbReference>
<evidence type="ECO:0000259" key="4">
    <source>
        <dbReference type="PROSITE" id="PS51178"/>
    </source>
</evidence>
<name>D1AX28_STRM9</name>
<dbReference type="STRING" id="519441.Smon_0370"/>
<dbReference type="Gene3D" id="3.90.1310.10">
    <property type="entry name" value="Penicillin-binding protein 2a (Domain 2)"/>
    <property type="match status" value="1"/>
</dbReference>
<dbReference type="PANTHER" id="PTHR30627:SF1">
    <property type="entry name" value="PEPTIDOGLYCAN D,D-TRANSPEPTIDASE FTSI"/>
    <property type="match status" value="1"/>
</dbReference>
<evidence type="ECO:0000256" key="1">
    <source>
        <dbReference type="ARBA" id="ARBA00004370"/>
    </source>
</evidence>
<sequence>MSKLDRWFLKEKNRKKIYFTFFLLFLFLIIVRLFFLQILHKDFSFNVINPIRSYVKEIRAKRGSIITSDNLELAVDLEYQGIVVDPTLFKDREEIEKFVNIINKVIKNIKIEETVDKIFELKEKNKKYYEFKNVLINVDQKDQIDELIKEARKNDRETFNARFVYFTRKFKREYINSSVFETIVGFINKEEKGVYGVEHKYDEMLKGENGQATGTAPFSASLAEYTLPYLIDEKIVKNAKDGNDIVLTIDSLLQYSLDDILKDAHEKFEATTTMGIVMESDTGKIVAMSSYPKASNRAEIKNHNITSLFEPGSIFKPLTVAMAMNEGLINENTLIHSEGYIKVKNRIIRDHDDSTKGTLPVSKIMVNSGNVGLVKISQMMNPETFYNYLPKFGLGEKTGIDISYETVSSLINPKDFTEVRRSNVSFGQGINMTQLQMLVALNATINGGELITPQIVEKIVGSDGKIVKNFEIHNKGKVINENVSAKIRKILEEVVSSGTGRGIKLDGYRIGGKTGTAQKAGPKGYEAGKYFSSFFTFFPADKPKYSILITVDEPHGQYYGAAVALPLARDILDKIIKYKDVTPSEKVVQNISAIEIATPKENRNNKIENIKNDFSMDIMPNLIGVTKKNLLELGIDRYSVFMTGNGKVVKQYPEAGSKIKVGDKIRLELK</sequence>
<dbReference type="HOGENOM" id="CLU_009289_6_0_0"/>
<comment type="subcellular location">
    <subcellularLocation>
        <location evidence="1">Membrane</location>
    </subcellularLocation>
</comment>
<keyword evidence="3" id="KW-0812">Transmembrane</keyword>
<dbReference type="AlphaFoldDB" id="D1AX28"/>
<dbReference type="EMBL" id="CP001779">
    <property type="protein sequence ID" value="ACZ00854.1"/>
    <property type="molecule type" value="Genomic_DNA"/>
</dbReference>
<proteinExistence type="predicted"/>
<dbReference type="InterPro" id="IPR005311">
    <property type="entry name" value="PBP_dimer"/>
</dbReference>
<dbReference type="OrthoDB" id="9804124at2"/>
<dbReference type="RefSeq" id="WP_012858411.1">
    <property type="nucleotide sequence ID" value="NC_013515.1"/>
</dbReference>
<dbReference type="KEGG" id="smf:Smon_0370"/>
<keyword evidence="3" id="KW-1133">Transmembrane helix</keyword>
<dbReference type="EC" id="2.4.1.129" evidence="5"/>
<dbReference type="PANTHER" id="PTHR30627">
    <property type="entry name" value="PEPTIDOGLYCAN D,D-TRANSPEPTIDASE"/>
    <property type="match status" value="1"/>
</dbReference>
<dbReference type="GO" id="GO:0005886">
    <property type="term" value="C:plasma membrane"/>
    <property type="evidence" value="ECO:0007669"/>
    <property type="project" value="TreeGrafter"/>
</dbReference>
<keyword evidence="5" id="KW-0808">Transferase</keyword>
<dbReference type="InterPro" id="IPR050515">
    <property type="entry name" value="Beta-lactam/transpept"/>
</dbReference>
<evidence type="ECO:0000313" key="5">
    <source>
        <dbReference type="EMBL" id="ACZ00854.1"/>
    </source>
</evidence>
<keyword evidence="5" id="KW-0328">Glycosyltransferase</keyword>
<dbReference type="InterPro" id="IPR005543">
    <property type="entry name" value="PASTA_dom"/>
</dbReference>
<evidence type="ECO:0000256" key="2">
    <source>
        <dbReference type="ARBA" id="ARBA00023136"/>
    </source>
</evidence>
<evidence type="ECO:0000256" key="3">
    <source>
        <dbReference type="SAM" id="Phobius"/>
    </source>
</evidence>
<accession>D1AX28</accession>
<dbReference type="InterPro" id="IPR012338">
    <property type="entry name" value="Beta-lactam/transpept-like"/>
</dbReference>